<feature type="domain" description="Immunoglobulin subtype 2" evidence="4">
    <location>
        <begin position="108"/>
        <end position="170"/>
    </location>
</feature>
<evidence type="ECO:0000256" key="1">
    <source>
        <dbReference type="ARBA" id="ARBA00022729"/>
    </source>
</evidence>
<dbReference type="Gene3D" id="2.60.40.10">
    <property type="entry name" value="Immunoglobulins"/>
    <property type="match status" value="2"/>
</dbReference>
<protein>
    <submittedName>
        <fullName evidence="6">IGSF1 protein</fullName>
    </submittedName>
</protein>
<evidence type="ECO:0000256" key="2">
    <source>
        <dbReference type="ARBA" id="ARBA00023157"/>
    </source>
</evidence>
<dbReference type="PANTHER" id="PTHR11738">
    <property type="entry name" value="MHC CLASS I NK CELL RECEPTOR"/>
    <property type="match status" value="1"/>
</dbReference>
<feature type="non-terminal residue" evidence="6">
    <location>
        <position position="186"/>
    </location>
</feature>
<feature type="domain" description="Immunoglobulin" evidence="5">
    <location>
        <begin position="10"/>
        <end position="90"/>
    </location>
</feature>
<dbReference type="InterPro" id="IPR003599">
    <property type="entry name" value="Ig_sub"/>
</dbReference>
<evidence type="ECO:0000259" key="4">
    <source>
        <dbReference type="SMART" id="SM00408"/>
    </source>
</evidence>
<keyword evidence="3" id="KW-0393">Immunoglobulin domain</keyword>
<gene>
    <name evidence="6" type="primary">Igsf1</name>
    <name evidence="6" type="ORF">CENBEN_R03838</name>
</gene>
<dbReference type="GO" id="GO:0002764">
    <property type="term" value="P:immune response-regulating signaling pathway"/>
    <property type="evidence" value="ECO:0007669"/>
    <property type="project" value="TreeGrafter"/>
</dbReference>
<dbReference type="EMBL" id="WBNK01000976">
    <property type="protein sequence ID" value="NXX96154.1"/>
    <property type="molecule type" value="Genomic_DNA"/>
</dbReference>
<dbReference type="SMART" id="SM00409">
    <property type="entry name" value="IG"/>
    <property type="match status" value="2"/>
</dbReference>
<feature type="domain" description="Immunoglobulin" evidence="5">
    <location>
        <begin position="102"/>
        <end position="186"/>
    </location>
</feature>
<keyword evidence="1" id="KW-0732">Signal</keyword>
<feature type="domain" description="Immunoglobulin subtype 2" evidence="4">
    <location>
        <begin position="16"/>
        <end position="77"/>
    </location>
</feature>
<dbReference type="SMART" id="SM00408">
    <property type="entry name" value="IGc2"/>
    <property type="match status" value="2"/>
</dbReference>
<proteinExistence type="predicted"/>
<dbReference type="AlphaFoldDB" id="A0A852M5Z0"/>
<feature type="non-terminal residue" evidence="6">
    <location>
        <position position="1"/>
    </location>
</feature>
<name>A0A852M5Z0_9AVES</name>
<comment type="caution">
    <text evidence="6">The sequence shown here is derived from an EMBL/GenBank/DDBJ whole genome shotgun (WGS) entry which is preliminary data.</text>
</comment>
<dbReference type="PANTHER" id="PTHR11738:SF186">
    <property type="entry name" value="OSTEOCLAST-ASSOCIATED IMMUNOGLOBULIN-LIKE RECEPTOR"/>
    <property type="match status" value="1"/>
</dbReference>
<evidence type="ECO:0000256" key="3">
    <source>
        <dbReference type="ARBA" id="ARBA00023319"/>
    </source>
</evidence>
<dbReference type="FunFam" id="2.60.40.10:FF:000049">
    <property type="entry name" value="Leukocyte immunoglobulin-like receptor subfamily B member 1"/>
    <property type="match status" value="1"/>
</dbReference>
<organism evidence="6 7">
    <name type="scientific">Centropus bengalensis</name>
    <name type="common">lesser coucal</name>
    <dbReference type="NCBI Taxonomy" id="1463675"/>
    <lineage>
        <taxon>Eukaryota</taxon>
        <taxon>Metazoa</taxon>
        <taxon>Chordata</taxon>
        <taxon>Craniata</taxon>
        <taxon>Vertebrata</taxon>
        <taxon>Euteleostomi</taxon>
        <taxon>Archelosauria</taxon>
        <taxon>Archosauria</taxon>
        <taxon>Dinosauria</taxon>
        <taxon>Saurischia</taxon>
        <taxon>Theropoda</taxon>
        <taxon>Coelurosauria</taxon>
        <taxon>Aves</taxon>
        <taxon>Neognathae</taxon>
        <taxon>Neoaves</taxon>
        <taxon>Otidimorphae</taxon>
        <taxon>Cuculiformes</taxon>
        <taxon>Centropidae</taxon>
        <taxon>Centropus</taxon>
    </lineage>
</organism>
<evidence type="ECO:0000313" key="7">
    <source>
        <dbReference type="Proteomes" id="UP000632886"/>
    </source>
</evidence>
<evidence type="ECO:0000313" key="6">
    <source>
        <dbReference type="EMBL" id="NXX96154.1"/>
    </source>
</evidence>
<dbReference type="InterPro" id="IPR003598">
    <property type="entry name" value="Ig_sub2"/>
</dbReference>
<dbReference type="Proteomes" id="UP000632886">
    <property type="component" value="Unassembled WGS sequence"/>
</dbReference>
<dbReference type="SUPFAM" id="SSF48726">
    <property type="entry name" value="Immunoglobulin"/>
    <property type="match status" value="2"/>
</dbReference>
<evidence type="ECO:0000259" key="5">
    <source>
        <dbReference type="SMART" id="SM00409"/>
    </source>
</evidence>
<dbReference type="InterPro" id="IPR036179">
    <property type="entry name" value="Ig-like_dom_sf"/>
</dbReference>
<sequence>GSRTISIFLQPPGVIAPGGSTTICCSCRCDRGKFVLYKNGLRLHELEPLGGRAEFSIPSATESDRGSYSCHYLNGAEEEARSESVEVLVEEFRLHKPVLSVLPGHKVNAGAYVTLHCITGDSNASCYLYLEGQANVFEFLPRGQDNVNLSHVSVGNGGRYRCQCYTGPIGSFEWSPASDALELVVR</sequence>
<accession>A0A852M5Z0</accession>
<keyword evidence="7" id="KW-1185">Reference proteome</keyword>
<dbReference type="InterPro" id="IPR013783">
    <property type="entry name" value="Ig-like_fold"/>
</dbReference>
<dbReference type="InterPro" id="IPR050412">
    <property type="entry name" value="Ig-like_Receptors_ImmuneReg"/>
</dbReference>
<keyword evidence="2" id="KW-1015">Disulfide bond</keyword>
<reference evidence="6 7" key="1">
    <citation type="submission" date="2020-02" db="EMBL/GenBank/DDBJ databases">
        <title>Bird 10,000 Genomes (B10K) Project - Family phase.</title>
        <authorList>
            <person name="Zhang G."/>
        </authorList>
    </citation>
    <scope>NUCLEOTIDE SEQUENCE [LARGE SCALE GENOMIC DNA]</scope>
    <source>
        <strain evidence="6">B10K-DU-017-21</strain>
    </source>
</reference>